<organism evidence="2 3">
    <name type="scientific">Rhizopus stolonifer</name>
    <name type="common">Rhizopus nigricans</name>
    <dbReference type="NCBI Taxonomy" id="4846"/>
    <lineage>
        <taxon>Eukaryota</taxon>
        <taxon>Fungi</taxon>
        <taxon>Fungi incertae sedis</taxon>
        <taxon>Mucoromycota</taxon>
        <taxon>Mucoromycotina</taxon>
        <taxon>Mucoromycetes</taxon>
        <taxon>Mucorales</taxon>
        <taxon>Mucorineae</taxon>
        <taxon>Rhizopodaceae</taxon>
        <taxon>Rhizopus</taxon>
    </lineage>
</organism>
<name>A0A367KNH6_RHIST</name>
<dbReference type="AlphaFoldDB" id="A0A367KNH6"/>
<evidence type="ECO:0000256" key="1">
    <source>
        <dbReference type="SAM" id="Phobius"/>
    </source>
</evidence>
<feature type="transmembrane region" description="Helical" evidence="1">
    <location>
        <begin position="131"/>
        <end position="147"/>
    </location>
</feature>
<proteinExistence type="predicted"/>
<sequence length="156" mass="18086">MKRSATIDTNNSLSLCRYYYTHNTGSSDDVLLNSSATHRTPSDYAAIHPSERYTSPEWIPPRPQIRRQETTRRFSDIENYNPDQNIEELRTEMSEKLQLPQSSLSPSPEDLCQTLLGSHETEEHTNAFPDIYLLLFGFLFFPLWWLSTSQLSDEPL</sequence>
<protein>
    <submittedName>
        <fullName evidence="2">Uncharacterized protein</fullName>
    </submittedName>
</protein>
<dbReference type="EMBL" id="PJQM01000902">
    <property type="protein sequence ID" value="RCI03764.1"/>
    <property type="molecule type" value="Genomic_DNA"/>
</dbReference>
<gene>
    <name evidence="2" type="ORF">CU098_001653</name>
</gene>
<keyword evidence="1" id="KW-0812">Transmembrane</keyword>
<keyword evidence="3" id="KW-1185">Reference proteome</keyword>
<comment type="caution">
    <text evidence="2">The sequence shown here is derived from an EMBL/GenBank/DDBJ whole genome shotgun (WGS) entry which is preliminary data.</text>
</comment>
<accession>A0A367KNH6</accession>
<evidence type="ECO:0000313" key="3">
    <source>
        <dbReference type="Proteomes" id="UP000253551"/>
    </source>
</evidence>
<keyword evidence="1" id="KW-1133">Transmembrane helix</keyword>
<reference evidence="2 3" key="1">
    <citation type="journal article" date="2018" name="G3 (Bethesda)">
        <title>Phylogenetic and Phylogenomic Definition of Rhizopus Species.</title>
        <authorList>
            <person name="Gryganskyi A.P."/>
            <person name="Golan J."/>
            <person name="Dolatabadi S."/>
            <person name="Mondo S."/>
            <person name="Robb S."/>
            <person name="Idnurm A."/>
            <person name="Muszewska A."/>
            <person name="Steczkiewicz K."/>
            <person name="Masonjones S."/>
            <person name="Liao H.L."/>
            <person name="Gajdeczka M.T."/>
            <person name="Anike F."/>
            <person name="Vuek A."/>
            <person name="Anishchenko I.M."/>
            <person name="Voigt K."/>
            <person name="de Hoog G.S."/>
            <person name="Smith M.E."/>
            <person name="Heitman J."/>
            <person name="Vilgalys R."/>
            <person name="Stajich J.E."/>
        </authorList>
    </citation>
    <scope>NUCLEOTIDE SEQUENCE [LARGE SCALE GENOMIC DNA]</scope>
    <source>
        <strain evidence="2 3">LSU 92-RS-03</strain>
    </source>
</reference>
<evidence type="ECO:0000313" key="2">
    <source>
        <dbReference type="EMBL" id="RCI03764.1"/>
    </source>
</evidence>
<keyword evidence="1" id="KW-0472">Membrane</keyword>
<dbReference type="Proteomes" id="UP000253551">
    <property type="component" value="Unassembled WGS sequence"/>
</dbReference>
<dbReference type="OrthoDB" id="2291027at2759"/>